<gene>
    <name evidence="2" type="ORF">AMECASPLE_020930</name>
</gene>
<sequence>MENTALLLCFDPPPPLLHHGLPTPSIPRPTPPPGSDPGGEDVPNHNPKMFIQTYFTLSVYVSLRDCQREEEFIIHKPLNGRWRLYKASGGVRCCQRKLTVIPMDAEDYSGQQLRSASNNGNVVLLVPFQKEIDTEPLPFDAEEFSRMPQ</sequence>
<protein>
    <submittedName>
        <fullName evidence="2">Uncharacterized protein</fullName>
    </submittedName>
</protein>
<proteinExistence type="predicted"/>
<organism evidence="2 3">
    <name type="scientific">Ameca splendens</name>
    <dbReference type="NCBI Taxonomy" id="208324"/>
    <lineage>
        <taxon>Eukaryota</taxon>
        <taxon>Metazoa</taxon>
        <taxon>Chordata</taxon>
        <taxon>Craniata</taxon>
        <taxon>Vertebrata</taxon>
        <taxon>Euteleostomi</taxon>
        <taxon>Actinopterygii</taxon>
        <taxon>Neopterygii</taxon>
        <taxon>Teleostei</taxon>
        <taxon>Neoteleostei</taxon>
        <taxon>Acanthomorphata</taxon>
        <taxon>Ovalentaria</taxon>
        <taxon>Atherinomorphae</taxon>
        <taxon>Cyprinodontiformes</taxon>
        <taxon>Goodeidae</taxon>
        <taxon>Ameca</taxon>
    </lineage>
</organism>
<reference evidence="2 3" key="1">
    <citation type="submission" date="2021-06" db="EMBL/GenBank/DDBJ databases">
        <authorList>
            <person name="Palmer J.M."/>
        </authorList>
    </citation>
    <scope>NUCLEOTIDE SEQUENCE [LARGE SCALE GENOMIC DNA]</scope>
    <source>
        <strain evidence="2 3">AS_MEX2019</strain>
        <tissue evidence="2">Muscle</tissue>
    </source>
</reference>
<accession>A0ABV0ZD68</accession>
<evidence type="ECO:0000313" key="2">
    <source>
        <dbReference type="EMBL" id="MEQ2303840.1"/>
    </source>
</evidence>
<keyword evidence="3" id="KW-1185">Reference proteome</keyword>
<feature type="region of interest" description="Disordered" evidence="1">
    <location>
        <begin position="19"/>
        <end position="45"/>
    </location>
</feature>
<comment type="caution">
    <text evidence="2">The sequence shown here is derived from an EMBL/GenBank/DDBJ whole genome shotgun (WGS) entry which is preliminary data.</text>
</comment>
<name>A0ABV0ZD68_9TELE</name>
<dbReference type="EMBL" id="JAHRIP010058204">
    <property type="protein sequence ID" value="MEQ2303840.1"/>
    <property type="molecule type" value="Genomic_DNA"/>
</dbReference>
<dbReference type="Proteomes" id="UP001469553">
    <property type="component" value="Unassembled WGS sequence"/>
</dbReference>
<evidence type="ECO:0000256" key="1">
    <source>
        <dbReference type="SAM" id="MobiDB-lite"/>
    </source>
</evidence>
<feature type="compositionally biased region" description="Pro residues" evidence="1">
    <location>
        <begin position="24"/>
        <end position="35"/>
    </location>
</feature>
<feature type="non-terminal residue" evidence="2">
    <location>
        <position position="149"/>
    </location>
</feature>
<evidence type="ECO:0000313" key="3">
    <source>
        <dbReference type="Proteomes" id="UP001469553"/>
    </source>
</evidence>